<gene>
    <name evidence="1" type="ORF">S03H2_11769</name>
</gene>
<comment type="caution">
    <text evidence="1">The sequence shown here is derived from an EMBL/GenBank/DDBJ whole genome shotgun (WGS) entry which is preliminary data.</text>
</comment>
<feature type="non-terminal residue" evidence="1">
    <location>
        <position position="1"/>
    </location>
</feature>
<evidence type="ECO:0008006" key="2">
    <source>
        <dbReference type="Google" id="ProtNLM"/>
    </source>
</evidence>
<dbReference type="EMBL" id="BARU01005995">
    <property type="protein sequence ID" value="GAH43991.1"/>
    <property type="molecule type" value="Genomic_DNA"/>
</dbReference>
<sequence length="247" mass="28647">KFKCLLIFIYFLIILCFPVFSQNISFSKILKPSNKISISGKYYDKGAALHTLTAKRSDFYSPYIKSNDSFFHKDTTEEELVNMVLRGIWSGFNTKDITLVKESDYNFDFEFSCYRIVFNASSRSITYYIDYKYNILNNNNKIVHSNKGTYTSYDRISDGYRGPVNDYIHSYGYYFEQIIGFAVNGILSKQLNMSKEKKYSDVYNDEGIKVNSGYLKMNSIYTDIVTAKINLLAKETIPDISLLSFML</sequence>
<protein>
    <recommendedName>
        <fullName evidence="2">DUF4468 domain-containing protein</fullName>
    </recommendedName>
</protein>
<dbReference type="AlphaFoldDB" id="X1FEH1"/>
<organism evidence="1">
    <name type="scientific">marine sediment metagenome</name>
    <dbReference type="NCBI Taxonomy" id="412755"/>
    <lineage>
        <taxon>unclassified sequences</taxon>
        <taxon>metagenomes</taxon>
        <taxon>ecological metagenomes</taxon>
    </lineage>
</organism>
<proteinExistence type="predicted"/>
<reference evidence="1" key="1">
    <citation type="journal article" date="2014" name="Front. Microbiol.">
        <title>High frequency of phylogenetically diverse reductive dehalogenase-homologous genes in deep subseafloor sedimentary metagenomes.</title>
        <authorList>
            <person name="Kawai M."/>
            <person name="Futagami T."/>
            <person name="Toyoda A."/>
            <person name="Takaki Y."/>
            <person name="Nishi S."/>
            <person name="Hori S."/>
            <person name="Arai W."/>
            <person name="Tsubouchi T."/>
            <person name="Morono Y."/>
            <person name="Uchiyama I."/>
            <person name="Ito T."/>
            <person name="Fujiyama A."/>
            <person name="Inagaki F."/>
            <person name="Takami H."/>
        </authorList>
    </citation>
    <scope>NUCLEOTIDE SEQUENCE</scope>
    <source>
        <strain evidence="1">Expedition CK06-06</strain>
    </source>
</reference>
<evidence type="ECO:0000313" key="1">
    <source>
        <dbReference type="EMBL" id="GAH43991.1"/>
    </source>
</evidence>
<name>X1FEH1_9ZZZZ</name>
<accession>X1FEH1</accession>